<dbReference type="InterPro" id="IPR005247">
    <property type="entry name" value="YbhB_YbcL/LppC-like"/>
</dbReference>
<evidence type="ECO:0000313" key="2">
    <source>
        <dbReference type="Proteomes" id="UP001476807"/>
    </source>
</evidence>
<dbReference type="RefSeq" id="WP_350411104.1">
    <property type="nucleotide sequence ID" value="NZ_JBEOKT010000003.1"/>
</dbReference>
<accession>A0ABV1RQW6</accession>
<comment type="caution">
    <text evidence="1">The sequence shown here is derived from an EMBL/GenBank/DDBJ whole genome shotgun (WGS) entry which is preliminary data.</text>
</comment>
<dbReference type="Pfam" id="PF01161">
    <property type="entry name" value="PBP"/>
    <property type="match status" value="1"/>
</dbReference>
<reference evidence="1 2" key="1">
    <citation type="submission" date="2024-06" db="EMBL/GenBank/DDBJ databases">
        <title>Pontibacter populi HYL7-15.</title>
        <authorList>
            <person name="Kim M.K."/>
        </authorList>
    </citation>
    <scope>NUCLEOTIDE SEQUENCE [LARGE SCALE GENOMIC DNA]</scope>
    <source>
        <strain evidence="1 2">HYL7-15</strain>
    </source>
</reference>
<dbReference type="SUPFAM" id="SSF49777">
    <property type="entry name" value="PEBP-like"/>
    <property type="match status" value="1"/>
</dbReference>
<sequence length="154" mass="16772">MEPVELVKILLKSAAFEAGDTIPVQFTCDGDNVSPALELDNIPAETVSLAILMEDPDAPSGTWTHWLVWDIPPSATIEENSSEGILGKNDFGTILYQGPCPPIGTHRYFFRVYALDTKLELPAGSTRPEMLKAMEYHVIGSGELVGLYSHPALT</sequence>
<dbReference type="Proteomes" id="UP001476807">
    <property type="component" value="Unassembled WGS sequence"/>
</dbReference>
<name>A0ABV1RQW6_9BACT</name>
<dbReference type="EMBL" id="JBEOKT010000003">
    <property type="protein sequence ID" value="MER2996774.1"/>
    <property type="molecule type" value="Genomic_DNA"/>
</dbReference>
<dbReference type="InterPro" id="IPR036610">
    <property type="entry name" value="PEBP-like_sf"/>
</dbReference>
<dbReference type="Gene3D" id="3.90.280.10">
    <property type="entry name" value="PEBP-like"/>
    <property type="match status" value="1"/>
</dbReference>
<protein>
    <submittedName>
        <fullName evidence="1">YbhB/YbcL family Raf kinase inhibitor-like protein</fullName>
    </submittedName>
</protein>
<organism evidence="1 2">
    <name type="scientific">Pontibacter populi</name>
    <dbReference type="NCBI Taxonomy" id="890055"/>
    <lineage>
        <taxon>Bacteria</taxon>
        <taxon>Pseudomonadati</taxon>
        <taxon>Bacteroidota</taxon>
        <taxon>Cytophagia</taxon>
        <taxon>Cytophagales</taxon>
        <taxon>Hymenobacteraceae</taxon>
        <taxon>Pontibacter</taxon>
    </lineage>
</organism>
<dbReference type="CDD" id="cd00865">
    <property type="entry name" value="PEBP_bact_arch"/>
    <property type="match status" value="1"/>
</dbReference>
<evidence type="ECO:0000313" key="1">
    <source>
        <dbReference type="EMBL" id="MER2996774.1"/>
    </source>
</evidence>
<keyword evidence="2" id="KW-1185">Reference proteome</keyword>
<dbReference type="NCBIfam" id="TIGR00481">
    <property type="entry name" value="YbhB/YbcL family Raf kinase inhibitor-like protein"/>
    <property type="match status" value="1"/>
</dbReference>
<proteinExistence type="predicted"/>
<dbReference type="GO" id="GO:0004860">
    <property type="term" value="F:protein kinase inhibitor activity"/>
    <property type="evidence" value="ECO:0007669"/>
    <property type="project" value="UniProtKB-KW"/>
</dbReference>
<dbReference type="PANTHER" id="PTHR30289:SF1">
    <property type="entry name" value="PEBP (PHOSPHATIDYLETHANOLAMINE-BINDING PROTEIN) FAMILY PROTEIN"/>
    <property type="match status" value="1"/>
</dbReference>
<dbReference type="PANTHER" id="PTHR30289">
    <property type="entry name" value="UNCHARACTERIZED PROTEIN YBCL-RELATED"/>
    <property type="match status" value="1"/>
</dbReference>
<gene>
    <name evidence="1" type="ORF">ABS362_04405</name>
</gene>
<dbReference type="InterPro" id="IPR008914">
    <property type="entry name" value="PEBP"/>
</dbReference>
<keyword evidence="1" id="KW-0649">Protein kinase inhibitor</keyword>